<name>A0A974S9L7_9CAUL</name>
<feature type="region of interest" description="Disordered" evidence="1">
    <location>
        <begin position="13"/>
        <end position="46"/>
    </location>
</feature>
<gene>
    <name evidence="2" type="ORF">JKL49_11625</name>
</gene>
<sequence length="177" mass="19696">MILDVSFKMLPSRPASSARRRSSPAISTRPWPPSNRPAVGPMWWPGSTPWRRGEPRPLAHLSGEHARRDEVGDARSAPPRPARAIPVDFPNFTLNRLTVSAFNAAYFQAGLWKQGEQIVPVHPYFFPLDGIGDWNRVYGARGFVQHQCVIPKAHGRQALGEILELVSARGSRPSSRC</sequence>
<evidence type="ECO:0000313" key="2">
    <source>
        <dbReference type="EMBL" id="QQZ51574.1"/>
    </source>
</evidence>
<feature type="compositionally biased region" description="Basic and acidic residues" evidence="1">
    <location>
        <begin position="63"/>
        <end position="73"/>
    </location>
</feature>
<feature type="region of interest" description="Disordered" evidence="1">
    <location>
        <begin position="63"/>
        <end position="82"/>
    </location>
</feature>
<protein>
    <submittedName>
        <fullName evidence="2">Uncharacterized protein</fullName>
    </submittedName>
</protein>
<reference evidence="2" key="1">
    <citation type="submission" date="2021-01" db="EMBL/GenBank/DDBJ databases">
        <title>Genome sequence of Phenylobacterium sp. 20VBR1 isolated from a valley glaceir, Ny-Alesund, Svalbard.</title>
        <authorList>
            <person name="Thomas F.A."/>
            <person name="Krishnan K.P."/>
            <person name="Sinha R.K."/>
        </authorList>
    </citation>
    <scope>NUCLEOTIDE SEQUENCE</scope>
    <source>
        <strain evidence="2">20VBR1</strain>
    </source>
</reference>
<evidence type="ECO:0000256" key="1">
    <source>
        <dbReference type="SAM" id="MobiDB-lite"/>
    </source>
</evidence>
<accession>A0A974S9L7</accession>
<proteinExistence type="predicted"/>
<dbReference type="EMBL" id="CP068570">
    <property type="protein sequence ID" value="QQZ51574.1"/>
    <property type="molecule type" value="Genomic_DNA"/>
</dbReference>
<dbReference type="AlphaFoldDB" id="A0A974S9L7"/>
<organism evidence="2">
    <name type="scientific">Phenylobacterium glaciei</name>
    <dbReference type="NCBI Taxonomy" id="2803784"/>
    <lineage>
        <taxon>Bacteria</taxon>
        <taxon>Pseudomonadati</taxon>
        <taxon>Pseudomonadota</taxon>
        <taxon>Alphaproteobacteria</taxon>
        <taxon>Caulobacterales</taxon>
        <taxon>Caulobacteraceae</taxon>
        <taxon>Phenylobacterium</taxon>
    </lineage>
</organism>